<name>A0ABS5M8M0_9BACI</name>
<gene>
    <name evidence="1" type="ORF">KGF86_00390</name>
</gene>
<proteinExistence type="predicted"/>
<dbReference type="EMBL" id="JAGXBY010000001">
    <property type="protein sequence ID" value="MBS3678664.1"/>
    <property type="molecule type" value="Genomic_DNA"/>
</dbReference>
<reference evidence="1 2" key="1">
    <citation type="submission" date="2021-05" db="EMBL/GenBank/DDBJ databases">
        <title>Ornithinibacillus massiliensis sp. nov.</title>
        <authorList>
            <person name="Iwaza R."/>
            <person name="Lagier J.-C."/>
            <person name="Raoult D."/>
        </authorList>
    </citation>
    <scope>NUCLEOTIDE SEQUENCE [LARGE SCALE GENOMIC DNA]</scope>
    <source>
        <strain evidence="1 2">Marseille-P3601</strain>
    </source>
</reference>
<comment type="caution">
    <text evidence="1">The sequence shown here is derived from an EMBL/GenBank/DDBJ whole genome shotgun (WGS) entry which is preliminary data.</text>
</comment>
<accession>A0ABS5M8M0</accession>
<keyword evidence="2" id="KW-1185">Reference proteome</keyword>
<evidence type="ECO:0000313" key="1">
    <source>
        <dbReference type="EMBL" id="MBS3678664.1"/>
    </source>
</evidence>
<sequence length="318" mass="37539">MRFSEDIQSFYTYLQSQQTAQKYLYHCYLQLEDVDAERKSYENCNVFMYCLNHGKEYYRAGEQLDLVLKPVMFFYGMAHLLKACLLTKRPDYPESTSVLAHGVSARKRKKKDYSFLEDEVKLQHKGLFPYFSQHLFGIKQLPFEKITMRSLFSLIPELITYFALEQDQSLIPIGKRGDRLIRIPKEVCDHYHMTENALIKRMKDYLSFQESQIDSESITIHLTDTLIQTVSPFQMDLDGMIYLPTDRQLFFPLSEIMVHYLLLYNLSMLSRYEAEWWGELLATKPDADYPFISSFLTITQKKIPLLIGEFLHKKIEGQ</sequence>
<dbReference type="InterPro" id="IPR026988">
    <property type="entry name" value="YaaC-like"/>
</dbReference>
<organism evidence="1 2">
    <name type="scientific">Ornithinibacillus massiliensis</name>
    <dbReference type="NCBI Taxonomy" id="1944633"/>
    <lineage>
        <taxon>Bacteria</taxon>
        <taxon>Bacillati</taxon>
        <taxon>Bacillota</taxon>
        <taxon>Bacilli</taxon>
        <taxon>Bacillales</taxon>
        <taxon>Bacillaceae</taxon>
        <taxon>Ornithinibacillus</taxon>
    </lineage>
</organism>
<dbReference type="RefSeq" id="WP_211740793.1">
    <property type="nucleotide sequence ID" value="NZ_JAGXBY010000001.1"/>
</dbReference>
<evidence type="ECO:0000313" key="2">
    <source>
        <dbReference type="Proteomes" id="UP000681870"/>
    </source>
</evidence>
<dbReference type="Pfam" id="PF14175">
    <property type="entry name" value="YaaC"/>
    <property type="match status" value="1"/>
</dbReference>
<dbReference type="Proteomes" id="UP000681870">
    <property type="component" value="Unassembled WGS sequence"/>
</dbReference>
<protein>
    <submittedName>
        <fullName evidence="1">YaaC family protein</fullName>
    </submittedName>
</protein>